<evidence type="ECO:0000256" key="1">
    <source>
        <dbReference type="ARBA" id="ARBA00022468"/>
    </source>
</evidence>
<dbReference type="PaxDb" id="2903-EOD10170"/>
<dbReference type="InterPro" id="IPR032675">
    <property type="entry name" value="LRR_dom_sf"/>
</dbReference>
<dbReference type="InterPro" id="IPR001611">
    <property type="entry name" value="Leu-rich_rpt"/>
</dbReference>
<reference evidence="5" key="2">
    <citation type="submission" date="2024-10" db="UniProtKB">
        <authorList>
            <consortium name="EnsemblProtists"/>
        </authorList>
    </citation>
    <scope>IDENTIFICATION</scope>
</reference>
<dbReference type="Gene3D" id="3.80.10.10">
    <property type="entry name" value="Ribonuclease Inhibitor"/>
    <property type="match status" value="3"/>
</dbReference>
<proteinExistence type="predicted"/>
<dbReference type="KEGG" id="ehx:EMIHUDRAFT_215809"/>
<dbReference type="HOGENOM" id="CLU_591137_0_0_1"/>
<protein>
    <recommendedName>
        <fullName evidence="7">F-box domain-containing protein</fullName>
    </recommendedName>
</protein>
<keyword evidence="2" id="KW-0433">Leucine-rich repeat</keyword>
<evidence type="ECO:0008006" key="7">
    <source>
        <dbReference type="Google" id="ProtNLM"/>
    </source>
</evidence>
<dbReference type="STRING" id="2903.R1D6J1"/>
<evidence type="ECO:0000256" key="4">
    <source>
        <dbReference type="SAM" id="MobiDB-lite"/>
    </source>
</evidence>
<dbReference type="GO" id="GO:0006913">
    <property type="term" value="P:nucleocytoplasmic transport"/>
    <property type="evidence" value="ECO:0007669"/>
    <property type="project" value="TreeGrafter"/>
</dbReference>
<reference evidence="6" key="1">
    <citation type="journal article" date="2013" name="Nature">
        <title>Pan genome of the phytoplankton Emiliania underpins its global distribution.</title>
        <authorList>
            <person name="Read B.A."/>
            <person name="Kegel J."/>
            <person name="Klute M.J."/>
            <person name="Kuo A."/>
            <person name="Lefebvre S.C."/>
            <person name="Maumus F."/>
            <person name="Mayer C."/>
            <person name="Miller J."/>
            <person name="Monier A."/>
            <person name="Salamov A."/>
            <person name="Young J."/>
            <person name="Aguilar M."/>
            <person name="Claverie J.M."/>
            <person name="Frickenhaus S."/>
            <person name="Gonzalez K."/>
            <person name="Herman E.K."/>
            <person name="Lin Y.C."/>
            <person name="Napier J."/>
            <person name="Ogata H."/>
            <person name="Sarno A.F."/>
            <person name="Shmutz J."/>
            <person name="Schroeder D."/>
            <person name="de Vargas C."/>
            <person name="Verret F."/>
            <person name="von Dassow P."/>
            <person name="Valentin K."/>
            <person name="Van de Peer Y."/>
            <person name="Wheeler G."/>
            <person name="Dacks J.B."/>
            <person name="Delwiche C.F."/>
            <person name="Dyhrman S.T."/>
            <person name="Glockner G."/>
            <person name="John U."/>
            <person name="Richards T."/>
            <person name="Worden A.Z."/>
            <person name="Zhang X."/>
            <person name="Grigoriev I.V."/>
            <person name="Allen A.E."/>
            <person name="Bidle K."/>
            <person name="Borodovsky M."/>
            <person name="Bowler C."/>
            <person name="Brownlee C."/>
            <person name="Cock J.M."/>
            <person name="Elias M."/>
            <person name="Gladyshev V.N."/>
            <person name="Groth M."/>
            <person name="Guda C."/>
            <person name="Hadaegh A."/>
            <person name="Iglesias-Rodriguez M.D."/>
            <person name="Jenkins J."/>
            <person name="Jones B.M."/>
            <person name="Lawson T."/>
            <person name="Leese F."/>
            <person name="Lindquist E."/>
            <person name="Lobanov A."/>
            <person name="Lomsadze A."/>
            <person name="Malik S.B."/>
            <person name="Marsh M.E."/>
            <person name="Mackinder L."/>
            <person name="Mock T."/>
            <person name="Mueller-Roeber B."/>
            <person name="Pagarete A."/>
            <person name="Parker M."/>
            <person name="Probert I."/>
            <person name="Quesneville H."/>
            <person name="Raines C."/>
            <person name="Rensing S.A."/>
            <person name="Riano-Pachon D.M."/>
            <person name="Richier S."/>
            <person name="Rokitta S."/>
            <person name="Shiraiwa Y."/>
            <person name="Soanes D.M."/>
            <person name="van der Giezen M."/>
            <person name="Wahlund T.M."/>
            <person name="Williams B."/>
            <person name="Wilson W."/>
            <person name="Wolfe G."/>
            <person name="Wurch L.L."/>
        </authorList>
    </citation>
    <scope>NUCLEOTIDE SEQUENCE</scope>
</reference>
<dbReference type="PANTHER" id="PTHR24113:SF12">
    <property type="entry name" value="RAN GTPASE-ACTIVATING PROTEIN 1"/>
    <property type="match status" value="1"/>
</dbReference>
<evidence type="ECO:0000313" key="6">
    <source>
        <dbReference type="Proteomes" id="UP000013827"/>
    </source>
</evidence>
<evidence type="ECO:0000256" key="3">
    <source>
        <dbReference type="ARBA" id="ARBA00022737"/>
    </source>
</evidence>
<evidence type="ECO:0000313" key="5">
    <source>
        <dbReference type="EnsemblProtists" id="EOD10170"/>
    </source>
</evidence>
<dbReference type="SUPFAM" id="SSF52047">
    <property type="entry name" value="RNI-like"/>
    <property type="match status" value="1"/>
</dbReference>
<dbReference type="GO" id="GO:0005634">
    <property type="term" value="C:nucleus"/>
    <property type="evidence" value="ECO:0007669"/>
    <property type="project" value="TreeGrafter"/>
</dbReference>
<organism evidence="5 6">
    <name type="scientific">Emiliania huxleyi (strain CCMP1516)</name>
    <dbReference type="NCBI Taxonomy" id="280463"/>
    <lineage>
        <taxon>Eukaryota</taxon>
        <taxon>Haptista</taxon>
        <taxon>Haptophyta</taxon>
        <taxon>Prymnesiophyceae</taxon>
        <taxon>Isochrysidales</taxon>
        <taxon>Noelaerhabdaceae</taxon>
        <taxon>Emiliania</taxon>
    </lineage>
</organism>
<keyword evidence="6" id="KW-1185">Reference proteome</keyword>
<dbReference type="SMART" id="SM00368">
    <property type="entry name" value="LRR_RI"/>
    <property type="match status" value="8"/>
</dbReference>
<sequence length="463" mass="48691">MHADAECVEPSCLADLNDDLLRKIASRLAESDLASAVALKRCSSRFKDLATPLVANAVSRINTKWRDAADKIGEEGAARIRGGLERNEVLTTLDLNFHRNNIGDKGAAAIGEALRGNAVLTELHLNDNQLCGIDRFGRGSYSAAGITALAEALKVNGVLTSLDVGGNKIGPTGATAIAEALRVNGVLTTLDLRGNEICGLNCIGRGTYTAAGITALAEALKVNGVLTELRLGGNEIGDEGAAAIAEALRVNGVLKELNLCANSIGAEGAKALASALRVNEVLTSIDLRGNNLSEEGNKAIQGAVSGREGFKLLMVDIGLLTDLNLSLKLNKIGPRGAAAIAKALRGNGGQCATCGAQRLLKYAQRTICCRYACLKAAAAKRRARHADGSFSDMRLFELEAICENCLAKKSPKIALKKQQRESEEEDAEAAIAEHEKDRSPAAGEENLGVAPYRLYTAQALQRG</sequence>
<dbReference type="AlphaFoldDB" id="A0A0D3IFY5"/>
<dbReference type="GeneID" id="17256348"/>
<dbReference type="Proteomes" id="UP000013827">
    <property type="component" value="Unassembled WGS sequence"/>
</dbReference>
<dbReference type="PANTHER" id="PTHR24113">
    <property type="entry name" value="RAN GTPASE-ACTIVATING PROTEIN 1"/>
    <property type="match status" value="1"/>
</dbReference>
<dbReference type="InterPro" id="IPR027038">
    <property type="entry name" value="RanGap"/>
</dbReference>
<evidence type="ECO:0000256" key="2">
    <source>
        <dbReference type="ARBA" id="ARBA00022614"/>
    </source>
</evidence>
<name>A0A0D3IFY5_EMIH1</name>
<feature type="region of interest" description="Disordered" evidence="4">
    <location>
        <begin position="414"/>
        <end position="445"/>
    </location>
</feature>
<dbReference type="GO" id="GO:0031267">
    <property type="term" value="F:small GTPase binding"/>
    <property type="evidence" value="ECO:0007669"/>
    <property type="project" value="TreeGrafter"/>
</dbReference>
<dbReference type="GO" id="GO:0048471">
    <property type="term" value="C:perinuclear region of cytoplasm"/>
    <property type="evidence" value="ECO:0007669"/>
    <property type="project" value="TreeGrafter"/>
</dbReference>
<dbReference type="eggNOG" id="KOG4308">
    <property type="taxonomic scope" value="Eukaryota"/>
</dbReference>
<dbReference type="GO" id="GO:0005096">
    <property type="term" value="F:GTPase activator activity"/>
    <property type="evidence" value="ECO:0007669"/>
    <property type="project" value="UniProtKB-KW"/>
</dbReference>
<dbReference type="Pfam" id="PF13516">
    <property type="entry name" value="LRR_6"/>
    <property type="match status" value="6"/>
</dbReference>
<dbReference type="GO" id="GO:0005829">
    <property type="term" value="C:cytosol"/>
    <property type="evidence" value="ECO:0007669"/>
    <property type="project" value="TreeGrafter"/>
</dbReference>
<dbReference type="EnsemblProtists" id="EOD10170">
    <property type="protein sequence ID" value="EOD10170"/>
    <property type="gene ID" value="EMIHUDRAFT_215809"/>
</dbReference>
<keyword evidence="3" id="KW-0677">Repeat</keyword>
<accession>A0A0D3IFY5</accession>
<keyword evidence="1" id="KW-0343">GTPase activation</keyword>
<dbReference type="RefSeq" id="XP_005762599.1">
    <property type="nucleotide sequence ID" value="XM_005762542.1"/>
</dbReference>